<evidence type="ECO:0000313" key="8">
    <source>
        <dbReference type="Proteomes" id="UP000289166"/>
    </source>
</evidence>
<evidence type="ECO:0000256" key="4">
    <source>
        <dbReference type="HAMAP-Rule" id="MF_00724"/>
    </source>
</evidence>
<name>A0A4Q0I787_9FIRM</name>
<evidence type="ECO:0000256" key="1">
    <source>
        <dbReference type="ARBA" id="ARBA00004117"/>
    </source>
</evidence>
<dbReference type="Proteomes" id="UP000289166">
    <property type="component" value="Unassembled WGS sequence"/>
</dbReference>
<dbReference type="PANTHER" id="PTHR34653">
    <property type="match status" value="1"/>
</dbReference>
<keyword evidence="7" id="KW-0966">Cell projection</keyword>
<dbReference type="GO" id="GO:0009425">
    <property type="term" value="C:bacterial-type flagellum basal body"/>
    <property type="evidence" value="ECO:0007669"/>
    <property type="project" value="UniProtKB-SubCell"/>
</dbReference>
<evidence type="ECO:0000313" key="7">
    <source>
        <dbReference type="EMBL" id="RXE60266.1"/>
    </source>
</evidence>
<dbReference type="Pfam" id="PF02049">
    <property type="entry name" value="FliE"/>
    <property type="match status" value="1"/>
</dbReference>
<dbReference type="EMBL" id="RLII01000002">
    <property type="protein sequence ID" value="RXE60266.1"/>
    <property type="molecule type" value="Genomic_DNA"/>
</dbReference>
<dbReference type="HAMAP" id="MF_00724">
    <property type="entry name" value="FliE"/>
    <property type="match status" value="1"/>
</dbReference>
<gene>
    <name evidence="4 7" type="primary">fliE</name>
    <name evidence="7" type="ORF">EFD62_03325</name>
</gene>
<dbReference type="AlphaFoldDB" id="A0A4Q0I787"/>
<protein>
    <recommendedName>
        <fullName evidence="4 5">Flagellar hook-basal body complex protein FliE</fullName>
    </recommendedName>
</protein>
<dbReference type="NCBIfam" id="TIGR00205">
    <property type="entry name" value="fliE"/>
    <property type="match status" value="1"/>
</dbReference>
<evidence type="ECO:0000256" key="5">
    <source>
        <dbReference type="NCBIfam" id="TIGR00205"/>
    </source>
</evidence>
<evidence type="ECO:0000256" key="6">
    <source>
        <dbReference type="SAM" id="Coils"/>
    </source>
</evidence>
<comment type="caution">
    <text evidence="7">The sequence shown here is derived from an EMBL/GenBank/DDBJ whole genome shotgun (WGS) entry which is preliminary data.</text>
</comment>
<keyword evidence="8" id="KW-1185">Reference proteome</keyword>
<dbReference type="RefSeq" id="WP_069194002.1">
    <property type="nucleotide sequence ID" value="NZ_RLII01000002.1"/>
</dbReference>
<dbReference type="GO" id="GO:0005198">
    <property type="term" value="F:structural molecule activity"/>
    <property type="evidence" value="ECO:0007669"/>
    <property type="project" value="UniProtKB-UniRule"/>
</dbReference>
<dbReference type="GO" id="GO:0071973">
    <property type="term" value="P:bacterial-type flagellum-dependent cell motility"/>
    <property type="evidence" value="ECO:0007669"/>
    <property type="project" value="InterPro"/>
</dbReference>
<dbReference type="PRINTS" id="PR01006">
    <property type="entry name" value="FLGHOOKFLIE"/>
</dbReference>
<feature type="coiled-coil region" evidence="6">
    <location>
        <begin position="31"/>
        <end position="58"/>
    </location>
</feature>
<keyword evidence="6" id="KW-0175">Coiled coil</keyword>
<accession>A0A4Q0I787</accession>
<comment type="similarity">
    <text evidence="2 4">Belongs to the FliE family.</text>
</comment>
<organism evidence="7 8">
    <name type="scientific">Acetivibrio mesophilus</name>
    <dbReference type="NCBI Taxonomy" id="2487273"/>
    <lineage>
        <taxon>Bacteria</taxon>
        <taxon>Bacillati</taxon>
        <taxon>Bacillota</taxon>
        <taxon>Clostridia</taxon>
        <taxon>Eubacteriales</taxon>
        <taxon>Oscillospiraceae</taxon>
        <taxon>Acetivibrio</taxon>
    </lineage>
</organism>
<dbReference type="GO" id="GO:0003774">
    <property type="term" value="F:cytoskeletal motor activity"/>
    <property type="evidence" value="ECO:0007669"/>
    <property type="project" value="InterPro"/>
</dbReference>
<dbReference type="OrthoDB" id="9812413at2"/>
<keyword evidence="7" id="KW-0282">Flagellum</keyword>
<proteinExistence type="inferred from homology"/>
<evidence type="ECO:0000256" key="2">
    <source>
        <dbReference type="ARBA" id="ARBA00009272"/>
    </source>
</evidence>
<keyword evidence="3 4" id="KW-0975">Bacterial flagellum</keyword>
<comment type="subcellular location">
    <subcellularLocation>
        <location evidence="1 4">Bacterial flagellum basal body</location>
    </subcellularLocation>
</comment>
<keyword evidence="7" id="KW-0969">Cilium</keyword>
<reference evidence="8" key="1">
    <citation type="submission" date="2018-11" db="EMBL/GenBank/DDBJ databases">
        <title>Genome sequencing of a novel mesophilic and cellulolytic organism within the genus Hungateiclostridium.</title>
        <authorList>
            <person name="Rettenmaier R."/>
            <person name="Liebl W."/>
            <person name="Zverlov V."/>
        </authorList>
    </citation>
    <scope>NUCLEOTIDE SEQUENCE [LARGE SCALE GENOMIC DNA]</scope>
    <source>
        <strain evidence="8">N2K1</strain>
    </source>
</reference>
<sequence length="103" mass="11348">MAVNGLNGIDVISPAVSTLNFTGEKKSGNVVEAFSDYLNNAINQVNELEKQSKTIAEDFAAGKTDNIHEVMIAAQKADIALQFTMQIRNKILDAYNEIMRMQI</sequence>
<dbReference type="InterPro" id="IPR001624">
    <property type="entry name" value="FliE"/>
</dbReference>
<dbReference type="PANTHER" id="PTHR34653:SF1">
    <property type="entry name" value="FLAGELLAR HOOK-BASAL BODY COMPLEX PROTEIN FLIE"/>
    <property type="match status" value="1"/>
</dbReference>
<evidence type="ECO:0000256" key="3">
    <source>
        <dbReference type="ARBA" id="ARBA00023143"/>
    </source>
</evidence>